<dbReference type="GO" id="GO:0005666">
    <property type="term" value="C:RNA polymerase III complex"/>
    <property type="evidence" value="ECO:0007669"/>
    <property type="project" value="TreeGrafter"/>
</dbReference>
<dbReference type="InterPro" id="IPR024661">
    <property type="entry name" value="RNA_pol_III_Rpc31"/>
</dbReference>
<gene>
    <name evidence="5" type="ORF">EHS24_000946</name>
</gene>
<reference evidence="5 6" key="1">
    <citation type="submission" date="2018-11" db="EMBL/GenBank/DDBJ databases">
        <title>Genome sequence of Apiotrichum porosum DSM 27194.</title>
        <authorList>
            <person name="Aliyu H."/>
            <person name="Gorte O."/>
            <person name="Ochsenreither K."/>
        </authorList>
    </citation>
    <scope>NUCLEOTIDE SEQUENCE [LARGE SCALE GENOMIC DNA]</scope>
    <source>
        <strain evidence="5 6">DSM 27194</strain>
    </source>
</reference>
<dbReference type="AlphaFoldDB" id="A0A427YBD6"/>
<feature type="compositionally biased region" description="Acidic residues" evidence="4">
    <location>
        <begin position="185"/>
        <end position="217"/>
    </location>
</feature>
<proteinExistence type="inferred from homology"/>
<keyword evidence="3" id="KW-0539">Nucleus</keyword>
<sequence length="248" mass="26721">MSRGGRGGGRGGRGGGNAARDSFNAAFAGMNKEDARTLYESFSKPVKGSGMLYPPLDKAAELPGPTPLEENVIKHSVELMRGLMDGPLVNGQRGGAPWRLASERKVVGIEIESYSDRYRRKAATTTTPGANGTTTIDAPALHLRESLFPPQLWSEYFDTTGASSSGDAAARAREKARKRRRILEDGGDDAAAGEEEEDEEEEEEDFDFDDEGDEDHQDYDHNYFDNGEGDDDSAGEGGEEDGGGGYDD</sequence>
<evidence type="ECO:0008006" key="7">
    <source>
        <dbReference type="Google" id="ProtNLM"/>
    </source>
</evidence>
<evidence type="ECO:0000313" key="6">
    <source>
        <dbReference type="Proteomes" id="UP000279236"/>
    </source>
</evidence>
<comment type="caution">
    <text evidence="5">The sequence shown here is derived from an EMBL/GenBank/DDBJ whole genome shotgun (WGS) entry which is preliminary data.</text>
</comment>
<evidence type="ECO:0000256" key="4">
    <source>
        <dbReference type="SAM" id="MobiDB-lite"/>
    </source>
</evidence>
<dbReference type="GeneID" id="39585489"/>
<accession>A0A427YBD6</accession>
<feature type="compositionally biased region" description="Acidic residues" evidence="4">
    <location>
        <begin position="227"/>
        <end position="248"/>
    </location>
</feature>
<dbReference type="PANTHER" id="PTHR15367:SF2">
    <property type="entry name" value="DNA-DIRECTED RNA POLYMERASE III SUBUNIT"/>
    <property type="match status" value="1"/>
</dbReference>
<keyword evidence="6" id="KW-1185">Reference proteome</keyword>
<evidence type="ECO:0000256" key="2">
    <source>
        <dbReference type="ARBA" id="ARBA00008352"/>
    </source>
</evidence>
<dbReference type="STRING" id="105984.A0A427YBD6"/>
<protein>
    <recommendedName>
        <fullName evidence="7">DNA-directed RNA polymerase III subunit</fullName>
    </recommendedName>
</protein>
<feature type="region of interest" description="Disordered" evidence="4">
    <location>
        <begin position="179"/>
        <end position="248"/>
    </location>
</feature>
<dbReference type="OrthoDB" id="2564629at2759"/>
<dbReference type="GO" id="GO:0006383">
    <property type="term" value="P:transcription by RNA polymerase III"/>
    <property type="evidence" value="ECO:0007669"/>
    <property type="project" value="InterPro"/>
</dbReference>
<dbReference type="PANTHER" id="PTHR15367">
    <property type="entry name" value="DNA-DIRECTED RNA POLYMERASE III"/>
    <property type="match status" value="1"/>
</dbReference>
<dbReference type="EMBL" id="RSCE01000001">
    <property type="protein sequence ID" value="RSH88402.1"/>
    <property type="molecule type" value="Genomic_DNA"/>
</dbReference>
<evidence type="ECO:0000256" key="1">
    <source>
        <dbReference type="ARBA" id="ARBA00004123"/>
    </source>
</evidence>
<organism evidence="5 6">
    <name type="scientific">Apiotrichum porosum</name>
    <dbReference type="NCBI Taxonomy" id="105984"/>
    <lineage>
        <taxon>Eukaryota</taxon>
        <taxon>Fungi</taxon>
        <taxon>Dikarya</taxon>
        <taxon>Basidiomycota</taxon>
        <taxon>Agaricomycotina</taxon>
        <taxon>Tremellomycetes</taxon>
        <taxon>Trichosporonales</taxon>
        <taxon>Trichosporonaceae</taxon>
        <taxon>Apiotrichum</taxon>
    </lineage>
</organism>
<comment type="subcellular location">
    <subcellularLocation>
        <location evidence="1">Nucleus</location>
    </subcellularLocation>
</comment>
<evidence type="ECO:0000313" key="5">
    <source>
        <dbReference type="EMBL" id="RSH88402.1"/>
    </source>
</evidence>
<dbReference type="RefSeq" id="XP_028480610.1">
    <property type="nucleotide sequence ID" value="XM_028616753.1"/>
</dbReference>
<feature type="region of interest" description="Disordered" evidence="4">
    <location>
        <begin position="1"/>
        <end position="21"/>
    </location>
</feature>
<name>A0A427YBD6_9TREE</name>
<feature type="compositionally biased region" description="Gly residues" evidence="4">
    <location>
        <begin position="1"/>
        <end position="17"/>
    </location>
</feature>
<dbReference type="Pfam" id="PF11705">
    <property type="entry name" value="RNA_pol_3_Rpc31"/>
    <property type="match status" value="1"/>
</dbReference>
<evidence type="ECO:0000256" key="3">
    <source>
        <dbReference type="ARBA" id="ARBA00023242"/>
    </source>
</evidence>
<comment type="similarity">
    <text evidence="2">Belongs to the eukaryotic RPC7 RNA polymerase subunit family.</text>
</comment>
<dbReference type="Proteomes" id="UP000279236">
    <property type="component" value="Unassembled WGS sequence"/>
</dbReference>